<reference evidence="1 2" key="2">
    <citation type="submission" date="2021-10" db="EMBL/GenBank/DDBJ databases">
        <authorList>
            <person name="Piombo E."/>
        </authorList>
    </citation>
    <scope>NUCLEOTIDE SEQUENCE [LARGE SCALE GENOMIC DNA]</scope>
</reference>
<dbReference type="PANTHER" id="PTHR36156">
    <property type="entry name" value="SLR2101 PROTEIN"/>
    <property type="match status" value="1"/>
</dbReference>
<evidence type="ECO:0000313" key="2">
    <source>
        <dbReference type="Proteomes" id="UP000754883"/>
    </source>
</evidence>
<protein>
    <submittedName>
        <fullName evidence="1">Uncharacterized protein</fullName>
    </submittedName>
</protein>
<dbReference type="InterPro" id="IPR014710">
    <property type="entry name" value="RmlC-like_jellyroll"/>
</dbReference>
<dbReference type="OrthoDB" id="5840532at2759"/>
<dbReference type="InterPro" id="IPR011051">
    <property type="entry name" value="RmlC_Cupin_sf"/>
</dbReference>
<organism evidence="1 2">
    <name type="scientific">Clonostachys byssicola</name>
    <dbReference type="NCBI Taxonomy" id="160290"/>
    <lineage>
        <taxon>Eukaryota</taxon>
        <taxon>Fungi</taxon>
        <taxon>Dikarya</taxon>
        <taxon>Ascomycota</taxon>
        <taxon>Pezizomycotina</taxon>
        <taxon>Sordariomycetes</taxon>
        <taxon>Hypocreomycetidae</taxon>
        <taxon>Hypocreales</taxon>
        <taxon>Bionectriaceae</taxon>
        <taxon>Clonostachys</taxon>
    </lineage>
</organism>
<comment type="caution">
    <text evidence="1">The sequence shown here is derived from an EMBL/GenBank/DDBJ whole genome shotgun (WGS) entry which is preliminary data.</text>
</comment>
<gene>
    <name evidence="1" type="ORF">CBYS24578_00018548</name>
</gene>
<dbReference type="SUPFAM" id="SSF51182">
    <property type="entry name" value="RmlC-like cupins"/>
    <property type="match status" value="1"/>
</dbReference>
<dbReference type="EMBL" id="CABFNO020001544">
    <property type="protein sequence ID" value="CAG9997095.1"/>
    <property type="molecule type" value="Genomic_DNA"/>
</dbReference>
<name>A0A9N9UQY1_9HYPO</name>
<sequence length="197" mass="21456">MAGDSICADQAKPGPRPVRRYITGHDPSTGQSIYLDVPELKYSQVPGFGEASRSFATTQLPANLDGDSDLRAYLSKDTTASSTRGEIIVPAEDSVQYPQTALGGVNVVNLSIDPGAIGHMHRTISLDISTCIEGEVIHELDSGQRVLLKSGDHIIQRATMHRWINASDTVRARVFAVLLPCQTFQVQGKSLQEEHRF</sequence>
<dbReference type="PANTHER" id="PTHR36156:SF3">
    <property type="entry name" value="CUPIN 2 CONSERVED BARREL DOMAIN-CONTAINING PROTEIN"/>
    <property type="match status" value="1"/>
</dbReference>
<dbReference type="Gene3D" id="2.60.120.10">
    <property type="entry name" value="Jelly Rolls"/>
    <property type="match status" value="1"/>
</dbReference>
<dbReference type="AlphaFoldDB" id="A0A9N9UQY1"/>
<dbReference type="InterPro" id="IPR047142">
    <property type="entry name" value="OryJ/VirC-like"/>
</dbReference>
<dbReference type="CDD" id="cd02231">
    <property type="entry name" value="cupin_BLL6423-like"/>
    <property type="match status" value="1"/>
</dbReference>
<keyword evidence="2" id="KW-1185">Reference proteome</keyword>
<reference evidence="2" key="1">
    <citation type="submission" date="2019-06" db="EMBL/GenBank/DDBJ databases">
        <authorList>
            <person name="Broberg M."/>
        </authorList>
    </citation>
    <scope>NUCLEOTIDE SEQUENCE [LARGE SCALE GENOMIC DNA]</scope>
</reference>
<accession>A0A9N9UQY1</accession>
<proteinExistence type="predicted"/>
<evidence type="ECO:0000313" key="1">
    <source>
        <dbReference type="EMBL" id="CAG9997095.1"/>
    </source>
</evidence>
<dbReference type="Proteomes" id="UP000754883">
    <property type="component" value="Unassembled WGS sequence"/>
</dbReference>